<feature type="compositionally biased region" description="Basic and acidic residues" evidence="2">
    <location>
        <begin position="26"/>
        <end position="42"/>
    </location>
</feature>
<accession>A0A9W4US62</accession>
<dbReference type="PANTHER" id="PTHR39607">
    <property type="entry name" value="XANTHOCILLIN BIOSYNTHESIS CLUSTER TRANSCRIPTION FACTOR XANC-RELATED"/>
    <property type="match status" value="1"/>
</dbReference>
<feature type="compositionally biased region" description="Polar residues" evidence="2">
    <location>
        <begin position="1"/>
        <end position="12"/>
    </location>
</feature>
<dbReference type="Gene3D" id="1.25.40.20">
    <property type="entry name" value="Ankyrin repeat-containing domain"/>
    <property type="match status" value="1"/>
</dbReference>
<evidence type="ECO:0000256" key="1">
    <source>
        <dbReference type="PROSITE-ProRule" id="PRU00023"/>
    </source>
</evidence>
<dbReference type="InterPro" id="IPR036770">
    <property type="entry name" value="Ankyrin_rpt-contain_sf"/>
</dbReference>
<protein>
    <recommendedName>
        <fullName evidence="5">BZIP domain-containing protein</fullName>
    </recommendedName>
</protein>
<feature type="compositionally biased region" description="Polar residues" evidence="2">
    <location>
        <begin position="91"/>
        <end position="125"/>
    </location>
</feature>
<evidence type="ECO:0000313" key="4">
    <source>
        <dbReference type="Proteomes" id="UP001152607"/>
    </source>
</evidence>
<feature type="compositionally biased region" description="Low complexity" evidence="2">
    <location>
        <begin position="76"/>
        <end position="89"/>
    </location>
</feature>
<dbReference type="EMBL" id="CAOQHR010000013">
    <property type="protein sequence ID" value="CAI6342068.1"/>
    <property type="molecule type" value="Genomic_DNA"/>
</dbReference>
<dbReference type="PANTHER" id="PTHR39607:SF3">
    <property type="entry name" value="BZIP DOMAIN-CONTAINING PROTEIN"/>
    <property type="match status" value="1"/>
</dbReference>
<sequence length="361" mass="40286">MSSPAQSVNSSKCGRPPNSAYIELMKPNEDWRTMEDATERRRVQNRLAQRAYRRNLRDKNTEVQLLKQQLQRYRDSNGGSPGSHFSPSPYQSPSPVWMPSNTSSCDSSFNDQCLQNNKNNDNGIQVSEANSDHLFQRSAAIPDAHNNDAVHDHTNNNMESDRSGSSRWTDGYMFMEPDEPIHSPNTSPADDTLSMANFPYTNTGIIELAHPCTTANYHTNTWYETGEQSRIPMTSPDLVHEPEEAVAEFTSCVPLGVSANLERPDCVEENYHVESVSAMLPFSLPPVASSKRKLEVPVDSSASLLHLAVASGQLETVRLIIKHEDHLTMERDSRGYTPIQIAIMSGQTEIVKLLLEHEGSS</sequence>
<feature type="region of interest" description="Disordered" evidence="2">
    <location>
        <begin position="1"/>
        <end position="42"/>
    </location>
</feature>
<gene>
    <name evidence="3" type="ORF">PDIGIT_LOCUS15271</name>
</gene>
<evidence type="ECO:0008006" key="5">
    <source>
        <dbReference type="Google" id="ProtNLM"/>
    </source>
</evidence>
<proteinExistence type="predicted"/>
<feature type="compositionally biased region" description="Basic and acidic residues" evidence="2">
    <location>
        <begin position="145"/>
        <end position="164"/>
    </location>
</feature>
<keyword evidence="1" id="KW-0040">ANK repeat</keyword>
<dbReference type="PROSITE" id="PS50297">
    <property type="entry name" value="ANK_REP_REGION"/>
    <property type="match status" value="1"/>
</dbReference>
<dbReference type="Pfam" id="PF12796">
    <property type="entry name" value="Ank_2"/>
    <property type="match status" value="1"/>
</dbReference>
<dbReference type="SUPFAM" id="SSF48403">
    <property type="entry name" value="Ankyrin repeat"/>
    <property type="match status" value="1"/>
</dbReference>
<dbReference type="CDD" id="cd14688">
    <property type="entry name" value="bZIP_YAP"/>
    <property type="match status" value="1"/>
</dbReference>
<feature type="repeat" description="ANK" evidence="1">
    <location>
        <begin position="334"/>
        <end position="361"/>
    </location>
</feature>
<dbReference type="SMART" id="SM00248">
    <property type="entry name" value="ANK"/>
    <property type="match status" value="2"/>
</dbReference>
<evidence type="ECO:0000256" key="2">
    <source>
        <dbReference type="SAM" id="MobiDB-lite"/>
    </source>
</evidence>
<feature type="region of interest" description="Disordered" evidence="2">
    <location>
        <begin position="73"/>
        <end position="125"/>
    </location>
</feature>
<dbReference type="InterPro" id="IPR052635">
    <property type="entry name" value="Sec_Metab_Biosynth_Reg"/>
</dbReference>
<reference evidence="3" key="1">
    <citation type="submission" date="2023-01" db="EMBL/GenBank/DDBJ databases">
        <authorList>
            <person name="Van Ghelder C."/>
            <person name="Rancurel C."/>
        </authorList>
    </citation>
    <scope>NUCLEOTIDE SEQUENCE</scope>
    <source>
        <strain evidence="3">CNCM I-4278</strain>
    </source>
</reference>
<dbReference type="OrthoDB" id="3945980at2759"/>
<comment type="caution">
    <text evidence="3">The sequence shown here is derived from an EMBL/GenBank/DDBJ whole genome shotgun (WGS) entry which is preliminary data.</text>
</comment>
<name>A0A9W4US62_9PLEO</name>
<feature type="region of interest" description="Disordered" evidence="2">
    <location>
        <begin position="145"/>
        <end position="169"/>
    </location>
</feature>
<dbReference type="InterPro" id="IPR002110">
    <property type="entry name" value="Ankyrin_rpt"/>
</dbReference>
<dbReference type="PROSITE" id="PS50088">
    <property type="entry name" value="ANK_REPEAT"/>
    <property type="match status" value="1"/>
</dbReference>
<keyword evidence="4" id="KW-1185">Reference proteome</keyword>
<evidence type="ECO:0000313" key="3">
    <source>
        <dbReference type="EMBL" id="CAI6342068.1"/>
    </source>
</evidence>
<dbReference type="AlphaFoldDB" id="A0A9W4US62"/>
<dbReference type="Proteomes" id="UP001152607">
    <property type="component" value="Unassembled WGS sequence"/>
</dbReference>
<organism evidence="3 4">
    <name type="scientific">Periconia digitata</name>
    <dbReference type="NCBI Taxonomy" id="1303443"/>
    <lineage>
        <taxon>Eukaryota</taxon>
        <taxon>Fungi</taxon>
        <taxon>Dikarya</taxon>
        <taxon>Ascomycota</taxon>
        <taxon>Pezizomycotina</taxon>
        <taxon>Dothideomycetes</taxon>
        <taxon>Pleosporomycetidae</taxon>
        <taxon>Pleosporales</taxon>
        <taxon>Massarineae</taxon>
        <taxon>Periconiaceae</taxon>
        <taxon>Periconia</taxon>
    </lineage>
</organism>